<keyword evidence="11" id="KW-1185">Reference proteome</keyword>
<gene>
    <name evidence="10" type="ORF">MRAB57_1502</name>
</gene>
<keyword evidence="8" id="KW-0812">Transmembrane</keyword>
<dbReference type="Gene3D" id="1.10.510.10">
    <property type="entry name" value="Transferase(Phosphotransferase) domain 1"/>
    <property type="match status" value="1"/>
</dbReference>
<feature type="transmembrane region" description="Helical" evidence="8">
    <location>
        <begin position="302"/>
        <end position="322"/>
    </location>
</feature>
<dbReference type="Proteomes" id="UP000240988">
    <property type="component" value="Unassembled WGS sequence"/>
</dbReference>
<dbReference type="Gene3D" id="3.30.200.20">
    <property type="entry name" value="Phosphorylase Kinase, domain 1"/>
    <property type="match status" value="1"/>
</dbReference>
<evidence type="ECO:0000256" key="7">
    <source>
        <dbReference type="SAM" id="MobiDB-lite"/>
    </source>
</evidence>
<feature type="domain" description="Protein kinase" evidence="9">
    <location>
        <begin position="1"/>
        <end position="254"/>
    </location>
</feature>
<keyword evidence="5 10" id="KW-0418">Kinase</keyword>
<dbReference type="EMBL" id="FUFA01000002">
    <property type="protein sequence ID" value="SPM33698.1"/>
    <property type="molecule type" value="Genomic_DNA"/>
</dbReference>
<keyword evidence="6" id="KW-0067">ATP-binding</keyword>
<dbReference type="CDD" id="cd14014">
    <property type="entry name" value="STKc_PknB_like"/>
    <property type="match status" value="1"/>
</dbReference>
<keyword evidence="4" id="KW-0547">Nucleotide-binding</keyword>
<dbReference type="PANTHER" id="PTHR43289:SF6">
    <property type="entry name" value="SERINE_THREONINE-PROTEIN KINASE NEKL-3"/>
    <property type="match status" value="1"/>
</dbReference>
<accession>A0A2U3NQ99</accession>
<dbReference type="Pfam" id="PF00069">
    <property type="entry name" value="Pkinase"/>
    <property type="match status" value="1"/>
</dbReference>
<dbReference type="GO" id="GO:0005524">
    <property type="term" value="F:ATP binding"/>
    <property type="evidence" value="ECO:0007669"/>
    <property type="project" value="UniProtKB-KW"/>
</dbReference>
<proteinExistence type="predicted"/>
<evidence type="ECO:0000256" key="8">
    <source>
        <dbReference type="SAM" id="Phobius"/>
    </source>
</evidence>
<dbReference type="GO" id="GO:0004674">
    <property type="term" value="F:protein serine/threonine kinase activity"/>
    <property type="evidence" value="ECO:0007669"/>
    <property type="project" value="UniProtKB-KW"/>
</dbReference>
<evidence type="ECO:0000313" key="10">
    <source>
        <dbReference type="EMBL" id="SPM33698.1"/>
    </source>
</evidence>
<keyword evidence="8" id="KW-0472">Membrane</keyword>
<feature type="compositionally biased region" description="Low complexity" evidence="7">
    <location>
        <begin position="354"/>
        <end position="367"/>
    </location>
</feature>
<keyword evidence="3" id="KW-0808">Transferase</keyword>
<evidence type="ECO:0000259" key="9">
    <source>
        <dbReference type="PROSITE" id="PS50011"/>
    </source>
</evidence>
<sequence>MGEVYLAEHPRLPRHNAVKVLPVEVSVDQDYRARFAREADSAARLWHPNIVSVLDRGDDEGQLWISMDYVDGVDAGRHLAQSYPSGMPIDQVQVIVTAVASAPDYAHQQGLLHRDVKPANIMLTHTEDVEQRRTLLTDFGIARNVDDISGLTATNFTVGTVAYAAPEQLMGATLDGRADQYALAATAYHLLTGSPVFPHSNHAVVISHHLNVAPPRLADTHADLAALDPVFAKALAKDPRGRYARCADFARALASAGPVPQPGSPDAHTQAASAAQHGPRTGARDGAAHDTITRPRLPRRRWLGVAVALCAALLVGIAVAIWPPAFLSRHQDRAAGEPAMQPTLATPPPPAPPVNAAAAPPTTTAAPVDTNQYSLPGCWWSSDQPGVRPTSLTFQACADGGQKLDSMTWSSWGAAGAQGTGFISWRVCEPDCADGHNEQYAVDVSAFDPQPTAYNSHCPPNLMVYSQMVVSFLASPPTSGITADTTYLGRPAIRFSTSADTPTQERLQEPMCT</sequence>
<feature type="compositionally biased region" description="Basic and acidic residues" evidence="7">
    <location>
        <begin position="282"/>
        <end position="293"/>
    </location>
</feature>
<dbReference type="STRING" id="1841860.GCA_900157375_01503"/>
<dbReference type="SUPFAM" id="SSF56112">
    <property type="entry name" value="Protein kinase-like (PK-like)"/>
    <property type="match status" value="1"/>
</dbReference>
<dbReference type="SMART" id="SM00220">
    <property type="entry name" value="S_TKc"/>
    <property type="match status" value="1"/>
</dbReference>
<keyword evidence="2" id="KW-0723">Serine/threonine-protein kinase</keyword>
<dbReference type="InterPro" id="IPR011009">
    <property type="entry name" value="Kinase-like_dom_sf"/>
</dbReference>
<evidence type="ECO:0000256" key="2">
    <source>
        <dbReference type="ARBA" id="ARBA00022527"/>
    </source>
</evidence>
<evidence type="ECO:0000256" key="5">
    <source>
        <dbReference type="ARBA" id="ARBA00022777"/>
    </source>
</evidence>
<dbReference type="InterPro" id="IPR000719">
    <property type="entry name" value="Prot_kinase_dom"/>
</dbReference>
<dbReference type="AlphaFoldDB" id="A0A2U3NQ99"/>
<dbReference type="InterPro" id="IPR008271">
    <property type="entry name" value="Ser/Thr_kinase_AS"/>
</dbReference>
<evidence type="ECO:0000256" key="6">
    <source>
        <dbReference type="ARBA" id="ARBA00022840"/>
    </source>
</evidence>
<feature type="region of interest" description="Disordered" evidence="7">
    <location>
        <begin position="256"/>
        <end position="293"/>
    </location>
</feature>
<dbReference type="GO" id="GO:0080090">
    <property type="term" value="P:regulation of primary metabolic process"/>
    <property type="evidence" value="ECO:0007669"/>
    <property type="project" value="UniProtKB-ARBA"/>
</dbReference>
<dbReference type="EC" id="2.7.11.1" evidence="1"/>
<protein>
    <recommendedName>
        <fullName evidence="1">non-specific serine/threonine protein kinase</fullName>
        <ecNumber evidence="1">2.7.11.1</ecNumber>
    </recommendedName>
</protein>
<keyword evidence="8" id="KW-1133">Transmembrane helix</keyword>
<organism evidence="10 11">
    <name type="scientific">Mycobacterium rhizamassiliense</name>
    <dbReference type="NCBI Taxonomy" id="1841860"/>
    <lineage>
        <taxon>Bacteria</taxon>
        <taxon>Bacillati</taxon>
        <taxon>Actinomycetota</taxon>
        <taxon>Actinomycetes</taxon>
        <taxon>Mycobacteriales</taxon>
        <taxon>Mycobacteriaceae</taxon>
        <taxon>Mycobacterium</taxon>
    </lineage>
</organism>
<evidence type="ECO:0000256" key="1">
    <source>
        <dbReference type="ARBA" id="ARBA00012513"/>
    </source>
</evidence>
<evidence type="ECO:0000256" key="4">
    <source>
        <dbReference type="ARBA" id="ARBA00022741"/>
    </source>
</evidence>
<evidence type="ECO:0000256" key="3">
    <source>
        <dbReference type="ARBA" id="ARBA00022679"/>
    </source>
</evidence>
<name>A0A2U3NQ99_9MYCO</name>
<dbReference type="PANTHER" id="PTHR43289">
    <property type="entry name" value="MITOGEN-ACTIVATED PROTEIN KINASE KINASE KINASE 20-RELATED"/>
    <property type="match status" value="1"/>
</dbReference>
<dbReference type="PROSITE" id="PS50011">
    <property type="entry name" value="PROTEIN_KINASE_DOM"/>
    <property type="match status" value="1"/>
</dbReference>
<evidence type="ECO:0000313" key="11">
    <source>
        <dbReference type="Proteomes" id="UP000240988"/>
    </source>
</evidence>
<dbReference type="PROSITE" id="PS00108">
    <property type="entry name" value="PROTEIN_KINASE_ST"/>
    <property type="match status" value="1"/>
</dbReference>
<feature type="region of interest" description="Disordered" evidence="7">
    <location>
        <begin position="333"/>
        <end position="367"/>
    </location>
</feature>
<reference evidence="10 11" key="1">
    <citation type="submission" date="2017-01" db="EMBL/GenBank/DDBJ databases">
        <authorList>
            <consortium name="Urmite Genomes"/>
        </authorList>
    </citation>
    <scope>NUCLEOTIDE SEQUENCE [LARGE SCALE GENOMIC DNA]</scope>
    <source>
        <strain evidence="10 11">AB57</strain>
    </source>
</reference>